<proteinExistence type="predicted"/>
<protein>
    <submittedName>
        <fullName evidence="1">Prepilin-type N-terminal cleavage/methylation domain-containing protein</fullName>
    </submittedName>
</protein>
<dbReference type="RefSeq" id="WP_273953540.1">
    <property type="nucleotide sequence ID" value="NZ_JAQSIP010000012.1"/>
</dbReference>
<dbReference type="Proteomes" id="UP001528673">
    <property type="component" value="Unassembled WGS sequence"/>
</dbReference>
<dbReference type="Pfam" id="PF07963">
    <property type="entry name" value="N_methyl"/>
    <property type="match status" value="1"/>
</dbReference>
<dbReference type="SUPFAM" id="SSF54523">
    <property type="entry name" value="Pili subunits"/>
    <property type="match status" value="1"/>
</dbReference>
<accession>A0ABT5N3Q8</accession>
<sequence length="166" mass="17121">MVLARNRGFTVVELVLALTLLAVLAAVGGARFFDLQAYRTRAWADQVMGALSYARAMAIAAHSMRTRVTLTASGLTVLQTSDCAETSGLALPMPGSSQALSAPAGVTLGLGGQSLPYVLCFDALGRPRDGSSAAGDLLTVALPVSISSSSASESLVLEPETGWVHR</sequence>
<dbReference type="EMBL" id="JAQSIP010000012">
    <property type="protein sequence ID" value="MDD0840755.1"/>
    <property type="molecule type" value="Genomic_DNA"/>
</dbReference>
<dbReference type="InterPro" id="IPR045584">
    <property type="entry name" value="Pilin-like"/>
</dbReference>
<name>A0ABT5N3Q8_9BURK</name>
<keyword evidence="2" id="KW-1185">Reference proteome</keyword>
<comment type="caution">
    <text evidence="1">The sequence shown here is derived from an EMBL/GenBank/DDBJ whole genome shotgun (WGS) entry which is preliminary data.</text>
</comment>
<gene>
    <name evidence="1" type="ORF">PSQ40_19420</name>
</gene>
<evidence type="ECO:0000313" key="1">
    <source>
        <dbReference type="EMBL" id="MDD0840755.1"/>
    </source>
</evidence>
<dbReference type="InterPro" id="IPR012902">
    <property type="entry name" value="N_methyl_site"/>
</dbReference>
<evidence type="ECO:0000313" key="2">
    <source>
        <dbReference type="Proteomes" id="UP001528673"/>
    </source>
</evidence>
<organism evidence="1 2">
    <name type="scientific">Curvibacter cyanobacteriorum</name>
    <dbReference type="NCBI Taxonomy" id="3026422"/>
    <lineage>
        <taxon>Bacteria</taxon>
        <taxon>Pseudomonadati</taxon>
        <taxon>Pseudomonadota</taxon>
        <taxon>Betaproteobacteria</taxon>
        <taxon>Burkholderiales</taxon>
        <taxon>Comamonadaceae</taxon>
        <taxon>Curvibacter</taxon>
    </lineage>
</organism>
<dbReference type="NCBIfam" id="TIGR02532">
    <property type="entry name" value="IV_pilin_GFxxxE"/>
    <property type="match status" value="1"/>
</dbReference>
<reference evidence="1 2" key="1">
    <citation type="submission" date="2023-02" db="EMBL/GenBank/DDBJ databases">
        <title>Bacterial whole genomic sequence of Curvibacter sp. HBC61.</title>
        <authorList>
            <person name="Le V."/>
            <person name="Ko S.-R."/>
            <person name="Ahn C.-Y."/>
            <person name="Oh H.-M."/>
        </authorList>
    </citation>
    <scope>NUCLEOTIDE SEQUENCE [LARGE SCALE GENOMIC DNA]</scope>
    <source>
        <strain evidence="1 2">HBC61</strain>
    </source>
</reference>